<dbReference type="InterPro" id="IPR011008">
    <property type="entry name" value="Dimeric_a/b-barrel"/>
</dbReference>
<dbReference type="Gene3D" id="3.30.70.100">
    <property type="match status" value="1"/>
</dbReference>
<evidence type="ECO:0000313" key="6">
    <source>
        <dbReference type="Proteomes" id="UP000677803"/>
    </source>
</evidence>
<dbReference type="InterPro" id="IPR002048">
    <property type="entry name" value="EF_hand_dom"/>
</dbReference>
<dbReference type="FunFam" id="3.30.70.100:FF:000063">
    <property type="entry name" value="N-terminal EF-hand calcium-binding protein 1-like"/>
    <property type="match status" value="1"/>
</dbReference>
<keyword evidence="2" id="KW-0106">Calcium</keyword>
<sequence>MLACTELITMCLQSAKQEHLRKQKELDHNQNQGIALIQDIFRRADKNDDGKLSLEEFQSYFTDGILTEEQMQELYHSIDKQKTDNLDIDKLSAYFTPHLGEYVSVLSALEKLNVAILRAMDKTKEEYQGSSVLGQFVTRFLLRETSTQLQSLQSSLDCAMEAVHDHGCTGRRISKKPEDLPIQRVPKRPGRRIQKNMCVSPTDPYSGMLTTGVSVEPDNHWGSQINQLEQLIDKLDCESPHLEPLKEDTLAGTYKSNILLIQRQMSVKEKDVDQFQQALKVYTDATSSQLNNLQYAPCSASLLVSVQTLPDRSCFIMYEFWQDRLSWMSYLQSSISKTFQGCIIDSLEEPEIVSTMLLPASWWIMNNN</sequence>
<dbReference type="Pfam" id="PF03992">
    <property type="entry name" value="ABM"/>
    <property type="match status" value="1"/>
</dbReference>
<evidence type="ECO:0000259" key="4">
    <source>
        <dbReference type="PROSITE" id="PS51725"/>
    </source>
</evidence>
<name>A0A8S4BT30_9TELE</name>
<dbReference type="InterPro" id="IPR007138">
    <property type="entry name" value="ABM_dom"/>
</dbReference>
<dbReference type="Proteomes" id="UP000677803">
    <property type="component" value="Unassembled WGS sequence"/>
</dbReference>
<protein>
    <submittedName>
        <fullName evidence="5">(Atlantic silverside) hypothetical protein</fullName>
    </submittedName>
</protein>
<dbReference type="GO" id="GO:0000137">
    <property type="term" value="C:Golgi cis cisterna"/>
    <property type="evidence" value="ECO:0007669"/>
    <property type="project" value="TreeGrafter"/>
</dbReference>
<dbReference type="GO" id="GO:0005783">
    <property type="term" value="C:endoplasmic reticulum"/>
    <property type="evidence" value="ECO:0007669"/>
    <property type="project" value="TreeGrafter"/>
</dbReference>
<proteinExistence type="predicted"/>
<dbReference type="InterPro" id="IPR011992">
    <property type="entry name" value="EF-hand-dom_pair"/>
</dbReference>
<dbReference type="PROSITE" id="PS50222">
    <property type="entry name" value="EF_HAND_2"/>
    <property type="match status" value="1"/>
</dbReference>
<dbReference type="Gene3D" id="1.10.238.10">
    <property type="entry name" value="EF-hand"/>
    <property type="match status" value="1"/>
</dbReference>
<evidence type="ECO:0000256" key="1">
    <source>
        <dbReference type="ARBA" id="ARBA00022723"/>
    </source>
</evidence>
<feature type="domain" description="EF-hand" evidence="3">
    <location>
        <begin position="32"/>
        <end position="67"/>
    </location>
</feature>
<dbReference type="PANTHER" id="PTHR12178">
    <property type="entry name" value="EF-HAND DOMAIN-CONTAINING PROTEIN"/>
    <property type="match status" value="1"/>
</dbReference>
<accession>A0A8S4BT30</accession>
<dbReference type="GO" id="GO:0005509">
    <property type="term" value="F:calcium ion binding"/>
    <property type="evidence" value="ECO:0007669"/>
    <property type="project" value="InterPro"/>
</dbReference>
<dbReference type="InterPro" id="IPR039862">
    <property type="entry name" value="NECAB1/2/3"/>
</dbReference>
<dbReference type="PROSITE" id="PS00018">
    <property type="entry name" value="EF_HAND_1"/>
    <property type="match status" value="1"/>
</dbReference>
<evidence type="ECO:0000313" key="5">
    <source>
        <dbReference type="EMBL" id="CAG6021351.1"/>
    </source>
</evidence>
<reference evidence="5" key="1">
    <citation type="submission" date="2021-05" db="EMBL/GenBank/DDBJ databases">
        <authorList>
            <person name="Tigano A."/>
        </authorList>
    </citation>
    <scope>NUCLEOTIDE SEQUENCE</scope>
</reference>
<dbReference type="PANTHER" id="PTHR12178:SF3">
    <property type="entry name" value="N-TERMINAL EF-HAND CALCIUM-BINDING PROTEIN 3"/>
    <property type="match status" value="1"/>
</dbReference>
<evidence type="ECO:0000259" key="3">
    <source>
        <dbReference type="PROSITE" id="PS50222"/>
    </source>
</evidence>
<dbReference type="PROSITE" id="PS51725">
    <property type="entry name" value="ABM"/>
    <property type="match status" value="1"/>
</dbReference>
<organism evidence="5 6">
    <name type="scientific">Menidia menidia</name>
    <name type="common">Atlantic silverside</name>
    <dbReference type="NCBI Taxonomy" id="238744"/>
    <lineage>
        <taxon>Eukaryota</taxon>
        <taxon>Metazoa</taxon>
        <taxon>Chordata</taxon>
        <taxon>Craniata</taxon>
        <taxon>Vertebrata</taxon>
        <taxon>Euteleostomi</taxon>
        <taxon>Actinopterygii</taxon>
        <taxon>Neopterygii</taxon>
        <taxon>Teleostei</taxon>
        <taxon>Neoteleostei</taxon>
        <taxon>Acanthomorphata</taxon>
        <taxon>Ovalentaria</taxon>
        <taxon>Atherinomorphae</taxon>
        <taxon>Atheriniformes</taxon>
        <taxon>Atherinopsidae</taxon>
        <taxon>Menidiinae</taxon>
        <taxon>Menidia</taxon>
    </lineage>
</organism>
<dbReference type="FunFam" id="1.10.238.10:FF:000490">
    <property type="entry name" value="N-terminal EF-hand calcium binding protein 3"/>
    <property type="match status" value="1"/>
</dbReference>
<dbReference type="GO" id="GO:0042984">
    <property type="term" value="P:regulation of amyloid precursor protein biosynthetic process"/>
    <property type="evidence" value="ECO:0007669"/>
    <property type="project" value="TreeGrafter"/>
</dbReference>
<dbReference type="SUPFAM" id="SSF47473">
    <property type="entry name" value="EF-hand"/>
    <property type="match status" value="1"/>
</dbReference>
<keyword evidence="6" id="KW-1185">Reference proteome</keyword>
<dbReference type="SUPFAM" id="SSF54909">
    <property type="entry name" value="Dimeric alpha+beta barrel"/>
    <property type="match status" value="1"/>
</dbReference>
<gene>
    <name evidence="5" type="ORF">MMEN_LOCUS21569</name>
</gene>
<evidence type="ECO:0000256" key="2">
    <source>
        <dbReference type="ARBA" id="ARBA00022837"/>
    </source>
</evidence>
<dbReference type="InterPro" id="IPR018247">
    <property type="entry name" value="EF_Hand_1_Ca_BS"/>
</dbReference>
<dbReference type="Pfam" id="PF13202">
    <property type="entry name" value="EF-hand_5"/>
    <property type="match status" value="1"/>
</dbReference>
<dbReference type="EMBL" id="CAJRST010041110">
    <property type="protein sequence ID" value="CAG6021351.1"/>
    <property type="molecule type" value="Genomic_DNA"/>
</dbReference>
<feature type="domain" description="ABM" evidence="4">
    <location>
        <begin position="259"/>
        <end position="356"/>
    </location>
</feature>
<dbReference type="AlphaFoldDB" id="A0A8S4BT30"/>
<keyword evidence="1" id="KW-0479">Metal-binding</keyword>
<dbReference type="OrthoDB" id="289247at2759"/>
<comment type="caution">
    <text evidence="5">The sequence shown here is derived from an EMBL/GenBank/DDBJ whole genome shotgun (WGS) entry which is preliminary data.</text>
</comment>